<comment type="caution">
    <text evidence="1">The sequence shown here is derived from an EMBL/GenBank/DDBJ whole genome shotgun (WGS) entry which is preliminary data.</text>
</comment>
<dbReference type="AlphaFoldDB" id="A0AB36KZR7"/>
<organism evidence="1 2">
    <name type="scientific">Pseudomonas syringae pv. tomato</name>
    <dbReference type="NCBI Taxonomy" id="323"/>
    <lineage>
        <taxon>Bacteria</taxon>
        <taxon>Pseudomonadati</taxon>
        <taxon>Pseudomonadota</taxon>
        <taxon>Gammaproteobacteria</taxon>
        <taxon>Pseudomonadales</taxon>
        <taxon>Pseudomonadaceae</taxon>
        <taxon>Pseudomonas</taxon>
    </lineage>
</organism>
<evidence type="ECO:0008006" key="3">
    <source>
        <dbReference type="Google" id="ProtNLM"/>
    </source>
</evidence>
<dbReference type="Proteomes" id="UP000189855">
    <property type="component" value="Unassembled WGS sequence"/>
</dbReference>
<reference evidence="1 2" key="1">
    <citation type="journal article" date="2017" name="Mol. Ecol.">
        <title>Adaptation of the pathogen, Pseudomonas syringae, during experimental evolution on a native vs. alternative host plant.</title>
        <authorList>
            <person name="Meaden S."/>
            <person name="Koskella B."/>
        </authorList>
    </citation>
    <scope>NUCLEOTIDE SEQUENCE [LARGE SCALE GENOMIC DNA]</scope>
    <source>
        <strain evidence="1 2">PT23</strain>
    </source>
</reference>
<evidence type="ECO:0000313" key="1">
    <source>
        <dbReference type="EMBL" id="OPE60173.1"/>
    </source>
</evidence>
<dbReference type="EMBL" id="MSDS01000010">
    <property type="protein sequence ID" value="OPE60173.1"/>
    <property type="molecule type" value="Genomic_DNA"/>
</dbReference>
<protein>
    <recommendedName>
        <fullName evidence="3">DUF1534 domain-containing protein</fullName>
    </recommendedName>
</protein>
<evidence type="ECO:0000313" key="2">
    <source>
        <dbReference type="Proteomes" id="UP000189855"/>
    </source>
</evidence>
<sequence length="91" mass="9791">MGAFGGYDGCDGPRSGPETGYLGYVWHTEAAGFSAGSRQLADKSAPTFLKIADGRSVARSALIMPIRTWRLPDRPGSARRPVQPCSLRLPR</sequence>
<accession>A0AB36KZR7</accession>
<gene>
    <name evidence="1" type="ORF">BTW15_10265</name>
</gene>
<name>A0AB36KZR7_PSEUB</name>
<proteinExistence type="predicted"/>